<dbReference type="Proteomes" id="UP000288972">
    <property type="component" value="Chromosome"/>
</dbReference>
<organism evidence="1 2">
    <name type="scientific">Bradyrhizobium guangzhouense</name>
    <dbReference type="NCBI Taxonomy" id="1325095"/>
    <lineage>
        <taxon>Bacteria</taxon>
        <taxon>Pseudomonadati</taxon>
        <taxon>Pseudomonadota</taxon>
        <taxon>Alphaproteobacteria</taxon>
        <taxon>Hyphomicrobiales</taxon>
        <taxon>Nitrobacteraceae</taxon>
        <taxon>Bradyrhizobium</taxon>
    </lineage>
</organism>
<accession>A0AAE6C5Y1</accession>
<protein>
    <submittedName>
        <fullName evidence="1">Uncharacterized protein</fullName>
    </submittedName>
</protein>
<gene>
    <name evidence="1" type="ORF">XH91_01035</name>
</gene>
<reference evidence="1 2" key="1">
    <citation type="submission" date="2018-06" db="EMBL/GenBank/DDBJ databases">
        <title>Comparative genomics of rhizobia nodulating Arachis hypogaea in China.</title>
        <authorList>
            <person name="Li Y."/>
        </authorList>
    </citation>
    <scope>NUCLEOTIDE SEQUENCE [LARGE SCALE GENOMIC DNA]</scope>
    <source>
        <strain evidence="1 2">CCBAU 51670</strain>
    </source>
</reference>
<name>A0AAE6C5Y1_9BRAD</name>
<dbReference type="EMBL" id="CP030053">
    <property type="protein sequence ID" value="QAU44078.1"/>
    <property type="molecule type" value="Genomic_DNA"/>
</dbReference>
<sequence>MEAGRLYGIGDLRAAEALLLAERQSDQDLSSRLRVQSRKEIAWAKTRNEEWSPLLLLADGLRLDDADTFRWTPEGAADFVIVSGEKTLNVQCTMAYDEPEDAAYSSGHLHHLEMKHQRENGFYFGGGRISEPTVRDVAEQLTTWRAGIASAVRTKLSNTNYVGQELDLLVYARMCSFDLVDFSLTEVVAPALDAIGKADWGRLFANIYVVDNGEFVRVARD</sequence>
<dbReference type="KEGG" id="bgz:XH91_01035"/>
<proteinExistence type="predicted"/>
<evidence type="ECO:0000313" key="1">
    <source>
        <dbReference type="EMBL" id="QAU44078.1"/>
    </source>
</evidence>
<evidence type="ECO:0000313" key="2">
    <source>
        <dbReference type="Proteomes" id="UP000288972"/>
    </source>
</evidence>
<dbReference type="AlphaFoldDB" id="A0AAE6C5Y1"/>